<feature type="domain" description="DUF7027" evidence="2">
    <location>
        <begin position="25"/>
        <end position="103"/>
    </location>
</feature>
<keyword evidence="3" id="KW-1185">Reference proteome</keyword>
<feature type="transmembrane region" description="Helical" evidence="1">
    <location>
        <begin position="64"/>
        <end position="87"/>
    </location>
</feature>
<protein>
    <recommendedName>
        <fullName evidence="2">DUF7027 domain-containing protein</fullName>
    </recommendedName>
</protein>
<dbReference type="Proteomes" id="UP000887566">
    <property type="component" value="Unplaced"/>
</dbReference>
<evidence type="ECO:0000259" key="2">
    <source>
        <dbReference type="Pfam" id="PF22954"/>
    </source>
</evidence>
<evidence type="ECO:0000313" key="3">
    <source>
        <dbReference type="Proteomes" id="UP000887566"/>
    </source>
</evidence>
<feature type="transmembrane region" description="Helical" evidence="1">
    <location>
        <begin position="21"/>
        <end position="44"/>
    </location>
</feature>
<dbReference type="WBParaSite" id="PSAMB.scaffold14250size1947.g35955.t1">
    <property type="protein sequence ID" value="PSAMB.scaffold14250size1947.g35955.t1"/>
    <property type="gene ID" value="PSAMB.scaffold14250size1947.g35955"/>
</dbReference>
<keyword evidence="1" id="KW-0812">Transmembrane</keyword>
<accession>A0A914V1K5</accession>
<dbReference type="AlphaFoldDB" id="A0A914V1K5"/>
<evidence type="ECO:0000256" key="1">
    <source>
        <dbReference type="SAM" id="Phobius"/>
    </source>
</evidence>
<organism evidence="3 4">
    <name type="scientific">Plectus sambesii</name>
    <dbReference type="NCBI Taxonomy" id="2011161"/>
    <lineage>
        <taxon>Eukaryota</taxon>
        <taxon>Metazoa</taxon>
        <taxon>Ecdysozoa</taxon>
        <taxon>Nematoda</taxon>
        <taxon>Chromadorea</taxon>
        <taxon>Plectida</taxon>
        <taxon>Plectina</taxon>
        <taxon>Plectoidea</taxon>
        <taxon>Plectidae</taxon>
        <taxon>Plectus</taxon>
    </lineage>
</organism>
<evidence type="ECO:0000313" key="4">
    <source>
        <dbReference type="WBParaSite" id="PSAMB.scaffold14250size1947.g35955.t1"/>
    </source>
</evidence>
<keyword evidence="1" id="KW-1133">Transmembrane helix</keyword>
<name>A0A914V1K5_9BILA</name>
<dbReference type="Pfam" id="PF22954">
    <property type="entry name" value="DUF7027"/>
    <property type="match status" value="1"/>
</dbReference>
<proteinExistence type="predicted"/>
<reference evidence="4" key="1">
    <citation type="submission" date="2022-11" db="UniProtKB">
        <authorList>
            <consortium name="WormBaseParasite"/>
        </authorList>
    </citation>
    <scope>IDENTIFICATION</scope>
</reference>
<keyword evidence="1" id="KW-0472">Membrane</keyword>
<dbReference type="InterPro" id="IPR054291">
    <property type="entry name" value="DUF7027"/>
</dbReference>
<sequence>MSQVRCQFNSNDPKYMCCCGCHVMTGAKILASIFTIVIVLQEVYVIAVPHDIGITNDDKIIAQIWFYGHLVAIPINALILGTLWFGLIKERHRFLIPTLFCLVGVETGKGGSDQSLSFGRAPSKNVRTNVVVKLWY</sequence>